<proteinExistence type="predicted"/>
<dbReference type="Proteomes" id="UP001381693">
    <property type="component" value="Unassembled WGS sequence"/>
</dbReference>
<evidence type="ECO:0000313" key="1">
    <source>
        <dbReference type="EMBL" id="KAK7076429.1"/>
    </source>
</evidence>
<keyword evidence="2" id="KW-1185">Reference proteome</keyword>
<reference evidence="1 2" key="1">
    <citation type="submission" date="2023-11" db="EMBL/GenBank/DDBJ databases">
        <title>Halocaridina rubra genome assembly.</title>
        <authorList>
            <person name="Smith C."/>
        </authorList>
    </citation>
    <scope>NUCLEOTIDE SEQUENCE [LARGE SCALE GENOMIC DNA]</scope>
    <source>
        <strain evidence="1">EP-1</strain>
        <tissue evidence="1">Whole</tissue>
    </source>
</reference>
<feature type="non-terminal residue" evidence="1">
    <location>
        <position position="59"/>
    </location>
</feature>
<sequence length="59" mass="6886">MHKLEDDIDIKEELTDVGRLLLKYEDTQNQFISWLKEDILSSTSKTSLVDVVKRGMMND</sequence>
<organism evidence="1 2">
    <name type="scientific">Halocaridina rubra</name>
    <name type="common">Hawaiian red shrimp</name>
    <dbReference type="NCBI Taxonomy" id="373956"/>
    <lineage>
        <taxon>Eukaryota</taxon>
        <taxon>Metazoa</taxon>
        <taxon>Ecdysozoa</taxon>
        <taxon>Arthropoda</taxon>
        <taxon>Crustacea</taxon>
        <taxon>Multicrustacea</taxon>
        <taxon>Malacostraca</taxon>
        <taxon>Eumalacostraca</taxon>
        <taxon>Eucarida</taxon>
        <taxon>Decapoda</taxon>
        <taxon>Pleocyemata</taxon>
        <taxon>Caridea</taxon>
        <taxon>Atyoidea</taxon>
        <taxon>Atyidae</taxon>
        <taxon>Halocaridina</taxon>
    </lineage>
</organism>
<gene>
    <name evidence="1" type="ORF">SK128_000787</name>
</gene>
<evidence type="ECO:0000313" key="2">
    <source>
        <dbReference type="Proteomes" id="UP001381693"/>
    </source>
</evidence>
<dbReference type="AlphaFoldDB" id="A0AAN8XDX5"/>
<comment type="caution">
    <text evidence="1">The sequence shown here is derived from an EMBL/GenBank/DDBJ whole genome shotgun (WGS) entry which is preliminary data.</text>
</comment>
<accession>A0AAN8XDX5</accession>
<protein>
    <submittedName>
        <fullName evidence="1">Uncharacterized protein</fullName>
    </submittedName>
</protein>
<dbReference type="EMBL" id="JAXCGZ010009672">
    <property type="protein sequence ID" value="KAK7076429.1"/>
    <property type="molecule type" value="Genomic_DNA"/>
</dbReference>
<name>A0AAN8XDX5_HALRR</name>